<dbReference type="Proteomes" id="UP001580928">
    <property type="component" value="Unassembled WGS sequence"/>
</dbReference>
<evidence type="ECO:0000313" key="1">
    <source>
        <dbReference type="EMBL" id="MFB5945839.1"/>
    </source>
</evidence>
<gene>
    <name evidence="1" type="ORF">WKR92_08330</name>
</gene>
<dbReference type="RefSeq" id="WP_375557372.1">
    <property type="nucleotide sequence ID" value="NZ_JBBVGT010000002.1"/>
</dbReference>
<sequence length="59" mass="6470">MAIVDKYGMVCGLVGELAYRVVNRKGVLQTRPKTRKPSGKTLIENKQFADGSKLSVGFL</sequence>
<proteinExistence type="predicted"/>
<organism evidence="1 2">
    <name type="scientific">Albibacterium profundi</name>
    <dbReference type="NCBI Taxonomy" id="3134906"/>
    <lineage>
        <taxon>Bacteria</taxon>
        <taxon>Pseudomonadati</taxon>
        <taxon>Bacteroidota</taxon>
        <taxon>Sphingobacteriia</taxon>
        <taxon>Sphingobacteriales</taxon>
        <taxon>Sphingobacteriaceae</taxon>
        <taxon>Albibacterium</taxon>
    </lineage>
</organism>
<keyword evidence="2" id="KW-1185">Reference proteome</keyword>
<name>A0ABV5CE59_9SPHI</name>
<reference evidence="1 2" key="1">
    <citation type="submission" date="2024-04" db="EMBL/GenBank/DDBJ databases">
        <title>Albibacterium profundi sp. nov., isolated from sediment of the Challenger Deep of Mariana Trench.</title>
        <authorList>
            <person name="Wang Y."/>
        </authorList>
    </citation>
    <scope>NUCLEOTIDE SEQUENCE [LARGE SCALE GENOMIC DNA]</scope>
    <source>
        <strain evidence="1 2">RHL897</strain>
    </source>
</reference>
<dbReference type="EMBL" id="JBBVGT010000002">
    <property type="protein sequence ID" value="MFB5945839.1"/>
    <property type="molecule type" value="Genomic_DNA"/>
</dbReference>
<accession>A0ABV5CE59</accession>
<evidence type="ECO:0000313" key="2">
    <source>
        <dbReference type="Proteomes" id="UP001580928"/>
    </source>
</evidence>
<protein>
    <submittedName>
        <fullName evidence="1">Uncharacterized protein</fullName>
    </submittedName>
</protein>
<comment type="caution">
    <text evidence="1">The sequence shown here is derived from an EMBL/GenBank/DDBJ whole genome shotgun (WGS) entry which is preliminary data.</text>
</comment>